<accession>A0A0W8FXS8</accession>
<proteinExistence type="predicted"/>
<gene>
    <name evidence="1" type="ORF">ASZ90_004451</name>
</gene>
<comment type="caution">
    <text evidence="1">The sequence shown here is derived from an EMBL/GenBank/DDBJ whole genome shotgun (WGS) entry which is preliminary data.</text>
</comment>
<evidence type="ECO:0000313" key="1">
    <source>
        <dbReference type="EMBL" id="KUG25723.1"/>
    </source>
</evidence>
<dbReference type="EMBL" id="LNQE01000617">
    <property type="protein sequence ID" value="KUG25723.1"/>
    <property type="molecule type" value="Genomic_DNA"/>
</dbReference>
<dbReference type="AlphaFoldDB" id="A0A0W8FXS8"/>
<protein>
    <recommendedName>
        <fullName evidence="2">Outer membrane protein beta-barrel domain-containing protein</fullName>
    </recommendedName>
</protein>
<evidence type="ECO:0008006" key="2">
    <source>
        <dbReference type="Google" id="ProtNLM"/>
    </source>
</evidence>
<sequence length="110" mass="12468">MGGTNSQYAVEEGKEYNLGPGASGSIGIKFLFVNFGEVFSNYKRYWIHTLSGAESNEFVGLLSAGINYQLYSKTALGLEYLLYERYGDYKYYENYSSSNSALRFYVKHSI</sequence>
<organism evidence="1">
    <name type="scientific">hydrocarbon metagenome</name>
    <dbReference type="NCBI Taxonomy" id="938273"/>
    <lineage>
        <taxon>unclassified sequences</taxon>
        <taxon>metagenomes</taxon>
        <taxon>ecological metagenomes</taxon>
    </lineage>
</organism>
<name>A0A0W8FXS8_9ZZZZ</name>
<reference evidence="1" key="1">
    <citation type="journal article" date="2015" name="Proc. Natl. Acad. Sci. U.S.A.">
        <title>Networks of energetic and metabolic interactions define dynamics in microbial communities.</title>
        <authorList>
            <person name="Embree M."/>
            <person name="Liu J.K."/>
            <person name="Al-Bassam M.M."/>
            <person name="Zengler K."/>
        </authorList>
    </citation>
    <scope>NUCLEOTIDE SEQUENCE</scope>
</reference>